<evidence type="ECO:0000256" key="6">
    <source>
        <dbReference type="SAM" id="Phobius"/>
    </source>
</evidence>
<feature type="transmembrane region" description="Helical" evidence="6">
    <location>
        <begin position="126"/>
        <end position="146"/>
    </location>
</feature>
<name>A0A1Z4VLX0_9GAMM</name>
<feature type="transmembrane region" description="Helical" evidence="6">
    <location>
        <begin position="58"/>
        <end position="76"/>
    </location>
</feature>
<dbReference type="OrthoDB" id="9791807at2"/>
<dbReference type="EMBL" id="AP018052">
    <property type="protein sequence ID" value="BAZ92503.1"/>
    <property type="molecule type" value="Genomic_DNA"/>
</dbReference>
<dbReference type="RefSeq" id="WP_096363671.1">
    <property type="nucleotide sequence ID" value="NZ_AP018052.1"/>
</dbReference>
<keyword evidence="8" id="KW-1185">Reference proteome</keyword>
<feature type="transmembrane region" description="Helical" evidence="6">
    <location>
        <begin position="186"/>
        <end position="211"/>
    </location>
</feature>
<feature type="transmembrane region" description="Helical" evidence="6">
    <location>
        <begin position="6"/>
        <end position="22"/>
    </location>
</feature>
<accession>A0A1Z4VLX0</accession>
<dbReference type="Pfam" id="PF03649">
    <property type="entry name" value="UPF0014"/>
    <property type="match status" value="1"/>
</dbReference>
<evidence type="ECO:0000256" key="1">
    <source>
        <dbReference type="ARBA" id="ARBA00004141"/>
    </source>
</evidence>
<organism evidence="7 8">
    <name type="scientific">Thiohalobacter thiocyanaticus</name>
    <dbReference type="NCBI Taxonomy" id="585455"/>
    <lineage>
        <taxon>Bacteria</taxon>
        <taxon>Pseudomonadati</taxon>
        <taxon>Pseudomonadota</taxon>
        <taxon>Gammaproteobacteria</taxon>
        <taxon>Thiohalobacterales</taxon>
        <taxon>Thiohalobacteraceae</taxon>
        <taxon>Thiohalobacter</taxon>
    </lineage>
</organism>
<dbReference type="AlphaFoldDB" id="A0A1Z4VLX0"/>
<keyword evidence="5 6" id="KW-0472">Membrane</keyword>
<comment type="similarity">
    <text evidence="2">Belongs to the UPF0014 family.</text>
</comment>
<reference evidence="7 8" key="1">
    <citation type="submission" date="2017-05" db="EMBL/GenBank/DDBJ databases">
        <title>Thiocyanate degradation by Thiohalobacter thiocyanaticus FOKN1.</title>
        <authorList>
            <person name="Oshiki M."/>
            <person name="Fukushima T."/>
            <person name="Kawano S."/>
            <person name="Nakagawa J."/>
        </authorList>
    </citation>
    <scope>NUCLEOTIDE SEQUENCE [LARGE SCALE GENOMIC DNA]</scope>
    <source>
        <strain evidence="7 8">FOKN1</strain>
    </source>
</reference>
<dbReference type="PANTHER" id="PTHR30028:SF0">
    <property type="entry name" value="PROTEIN ALUMINUM SENSITIVE 3"/>
    <property type="match status" value="1"/>
</dbReference>
<evidence type="ECO:0000256" key="2">
    <source>
        <dbReference type="ARBA" id="ARBA00005268"/>
    </source>
</evidence>
<gene>
    <name evidence="7" type="ORF">FOKN1_0098</name>
</gene>
<keyword evidence="4 6" id="KW-1133">Transmembrane helix</keyword>
<keyword evidence="3 6" id="KW-0812">Transmembrane</keyword>
<comment type="subcellular location">
    <subcellularLocation>
        <location evidence="1">Membrane</location>
        <topology evidence="1">Multi-pass membrane protein</topology>
    </subcellularLocation>
</comment>
<dbReference type="KEGG" id="ttc:FOKN1_0098"/>
<dbReference type="Proteomes" id="UP000218765">
    <property type="component" value="Chromosome"/>
</dbReference>
<dbReference type="InterPro" id="IPR005226">
    <property type="entry name" value="UPF0014_fam"/>
</dbReference>
<feature type="transmembrane region" description="Helical" evidence="6">
    <location>
        <begin position="88"/>
        <end position="114"/>
    </location>
</feature>
<evidence type="ECO:0000313" key="8">
    <source>
        <dbReference type="Proteomes" id="UP000218765"/>
    </source>
</evidence>
<protein>
    <submittedName>
        <fullName evidence="7">ABC-type uncharacterized transporter, permease component</fullName>
    </submittedName>
</protein>
<sequence>MIHLSHWDLGLSALLVLLLAFLSGRLQRQLRNQILVAALRTTVQLLLIGLVLKWLFDIAHPVFIGLISLVMLTVAGREVMVRQGRRLTGWWSFGVGTFSMFLSSFTVTLFALWVIIGNQPWYAPQYAIPLLGMLLGNTMNGISIAMDRLTQSAWQQRQQIEGRLMLGASATEAICDLKREAARSGLIPIINAMAAAGLVSLPGMMTGQILAGAEPVEAVKYQIMIMFLISVGTGLGTLASLALVSRRLFDERHRLRLDRLQVDTGGRHAS</sequence>
<evidence type="ECO:0000256" key="3">
    <source>
        <dbReference type="ARBA" id="ARBA00022692"/>
    </source>
</evidence>
<dbReference type="GO" id="GO:0005886">
    <property type="term" value="C:plasma membrane"/>
    <property type="evidence" value="ECO:0007669"/>
    <property type="project" value="TreeGrafter"/>
</dbReference>
<proteinExistence type="inferred from homology"/>
<evidence type="ECO:0000256" key="5">
    <source>
        <dbReference type="ARBA" id="ARBA00023136"/>
    </source>
</evidence>
<feature type="transmembrane region" description="Helical" evidence="6">
    <location>
        <begin position="223"/>
        <end position="244"/>
    </location>
</feature>
<evidence type="ECO:0000313" key="7">
    <source>
        <dbReference type="EMBL" id="BAZ92503.1"/>
    </source>
</evidence>
<dbReference type="PANTHER" id="PTHR30028">
    <property type="entry name" value="UPF0014 INNER MEMBRANE PROTEIN YBBM-RELATED"/>
    <property type="match status" value="1"/>
</dbReference>
<feature type="transmembrane region" description="Helical" evidence="6">
    <location>
        <begin position="34"/>
        <end position="52"/>
    </location>
</feature>
<evidence type="ECO:0000256" key="4">
    <source>
        <dbReference type="ARBA" id="ARBA00022989"/>
    </source>
</evidence>